<accession>A0A1W0W9C5</accession>
<dbReference type="SUPFAM" id="SSF53822">
    <property type="entry name" value="Periplasmic binding protein-like I"/>
    <property type="match status" value="1"/>
</dbReference>
<keyword evidence="2" id="KW-1185">Reference proteome</keyword>
<proteinExistence type="predicted"/>
<dbReference type="EMBL" id="MTYJ01000161">
    <property type="protein sequence ID" value="OQV11795.1"/>
    <property type="molecule type" value="Genomic_DNA"/>
</dbReference>
<dbReference type="InterPro" id="IPR028082">
    <property type="entry name" value="Peripla_BP_I"/>
</dbReference>
<evidence type="ECO:0000313" key="2">
    <source>
        <dbReference type="Proteomes" id="UP000192578"/>
    </source>
</evidence>
<dbReference type="AlphaFoldDB" id="A0A1W0W9C5"/>
<evidence type="ECO:0000313" key="1">
    <source>
        <dbReference type="EMBL" id="OQV11795.1"/>
    </source>
</evidence>
<dbReference type="Proteomes" id="UP000192578">
    <property type="component" value="Unassembled WGS sequence"/>
</dbReference>
<reference evidence="2" key="1">
    <citation type="submission" date="2017-01" db="EMBL/GenBank/DDBJ databases">
        <title>Comparative genomics of anhydrobiosis in the tardigrade Hypsibius dujardini.</title>
        <authorList>
            <person name="Yoshida Y."/>
            <person name="Koutsovoulos G."/>
            <person name="Laetsch D."/>
            <person name="Stevens L."/>
            <person name="Kumar S."/>
            <person name="Horikawa D."/>
            <person name="Ishino K."/>
            <person name="Komine S."/>
            <person name="Tomita M."/>
            <person name="Blaxter M."/>
            <person name="Arakawa K."/>
        </authorList>
    </citation>
    <scope>NUCLEOTIDE SEQUENCE [LARGE SCALE GENOMIC DNA]</scope>
    <source>
        <strain evidence="2">Z151</strain>
    </source>
</reference>
<comment type="caution">
    <text evidence="1">The sequence shown here is derived from an EMBL/GenBank/DDBJ whole genome shotgun (WGS) entry which is preliminary data.</text>
</comment>
<organism evidence="1 2">
    <name type="scientific">Hypsibius exemplaris</name>
    <name type="common">Freshwater tardigrade</name>
    <dbReference type="NCBI Taxonomy" id="2072580"/>
    <lineage>
        <taxon>Eukaryota</taxon>
        <taxon>Metazoa</taxon>
        <taxon>Ecdysozoa</taxon>
        <taxon>Tardigrada</taxon>
        <taxon>Eutardigrada</taxon>
        <taxon>Parachela</taxon>
        <taxon>Hypsibioidea</taxon>
        <taxon>Hypsibiidae</taxon>
        <taxon>Hypsibius</taxon>
    </lineage>
</organism>
<gene>
    <name evidence="1" type="ORF">BV898_13920</name>
</gene>
<protein>
    <submittedName>
        <fullName evidence="1">Uncharacterized protein</fullName>
    </submittedName>
</protein>
<name>A0A1W0W9C5_HYPEX</name>
<sequence length="83" mass="9241">MRIIGPGMELALEEVHRTFPLLNGQSLRVVTWNLPFQNGCDNLEYNVADTAAKMYYNKLNSSHPIAAFLGTTCAFADKPLLNL</sequence>